<sequence length="50" mass="5963">MSSYFVFSPYISIDIDKKNSKDKNTIFLFNILMCIQIWKQNISLNIIIFN</sequence>
<evidence type="ECO:0000313" key="2">
    <source>
        <dbReference type="Proteomes" id="UP000447434"/>
    </source>
</evidence>
<gene>
    <name evidence="1" type="ORF">Lalb_Chr01g0019291</name>
</gene>
<protein>
    <submittedName>
        <fullName evidence="1">Uncharacterized protein</fullName>
    </submittedName>
</protein>
<dbReference type="AlphaFoldDB" id="A0A6A4R9T1"/>
<reference evidence="2" key="1">
    <citation type="journal article" date="2020" name="Nat. Commun.">
        <title>Genome sequence of the cluster root forming white lupin.</title>
        <authorList>
            <person name="Hufnagel B."/>
            <person name="Marques A."/>
            <person name="Soriano A."/>
            <person name="Marques L."/>
            <person name="Divol F."/>
            <person name="Doumas P."/>
            <person name="Sallet E."/>
            <person name="Mancinotti D."/>
            <person name="Carrere S."/>
            <person name="Marande W."/>
            <person name="Arribat S."/>
            <person name="Keller J."/>
            <person name="Huneau C."/>
            <person name="Blein T."/>
            <person name="Aime D."/>
            <person name="Laguerre M."/>
            <person name="Taylor J."/>
            <person name="Schubert V."/>
            <person name="Nelson M."/>
            <person name="Geu-Flores F."/>
            <person name="Crespi M."/>
            <person name="Gallardo-Guerrero K."/>
            <person name="Delaux P.-M."/>
            <person name="Salse J."/>
            <person name="Berges H."/>
            <person name="Guyot R."/>
            <person name="Gouzy J."/>
            <person name="Peret B."/>
        </authorList>
    </citation>
    <scope>NUCLEOTIDE SEQUENCE [LARGE SCALE GENOMIC DNA]</scope>
    <source>
        <strain evidence="2">cv. Amiga</strain>
    </source>
</reference>
<comment type="caution">
    <text evidence="1">The sequence shown here is derived from an EMBL/GenBank/DDBJ whole genome shotgun (WGS) entry which is preliminary data.</text>
</comment>
<organism evidence="1 2">
    <name type="scientific">Lupinus albus</name>
    <name type="common">White lupine</name>
    <name type="synonym">Lupinus termis</name>
    <dbReference type="NCBI Taxonomy" id="3870"/>
    <lineage>
        <taxon>Eukaryota</taxon>
        <taxon>Viridiplantae</taxon>
        <taxon>Streptophyta</taxon>
        <taxon>Embryophyta</taxon>
        <taxon>Tracheophyta</taxon>
        <taxon>Spermatophyta</taxon>
        <taxon>Magnoliopsida</taxon>
        <taxon>eudicotyledons</taxon>
        <taxon>Gunneridae</taxon>
        <taxon>Pentapetalae</taxon>
        <taxon>rosids</taxon>
        <taxon>fabids</taxon>
        <taxon>Fabales</taxon>
        <taxon>Fabaceae</taxon>
        <taxon>Papilionoideae</taxon>
        <taxon>50 kb inversion clade</taxon>
        <taxon>genistoids sensu lato</taxon>
        <taxon>core genistoids</taxon>
        <taxon>Genisteae</taxon>
        <taxon>Lupinus</taxon>
    </lineage>
</organism>
<dbReference type="Proteomes" id="UP000447434">
    <property type="component" value="Chromosome 1"/>
</dbReference>
<name>A0A6A4R9T1_LUPAL</name>
<evidence type="ECO:0000313" key="1">
    <source>
        <dbReference type="EMBL" id="KAE9621864.1"/>
    </source>
</evidence>
<proteinExistence type="predicted"/>
<accession>A0A6A4R9T1</accession>
<keyword evidence="2" id="KW-1185">Reference proteome</keyword>
<dbReference type="EMBL" id="WOCE01000001">
    <property type="protein sequence ID" value="KAE9621864.1"/>
    <property type="molecule type" value="Genomic_DNA"/>
</dbReference>